<evidence type="ECO:0000313" key="5">
    <source>
        <dbReference type="Proteomes" id="UP000694865"/>
    </source>
</evidence>
<dbReference type="AlphaFoldDB" id="Q1PHR5"/>
<evidence type="ECO:0000259" key="2">
    <source>
        <dbReference type="Pfam" id="PF06211"/>
    </source>
</evidence>
<evidence type="ECO:0000313" key="4">
    <source>
        <dbReference type="EMBL" id="ABD97264.1"/>
    </source>
</evidence>
<keyword evidence="1" id="KW-0812">Transmembrane</keyword>
<feature type="transmembrane region" description="Helical" evidence="1">
    <location>
        <begin position="148"/>
        <end position="176"/>
    </location>
</feature>
<dbReference type="Proteomes" id="UP000694865">
    <property type="component" value="Unplaced"/>
</dbReference>
<keyword evidence="1" id="KW-1133">Transmembrane helix</keyword>
<reference evidence="4 6" key="1">
    <citation type="journal article" date="2006" name="PLoS Biol.">
        <title>Dorsoventral patterning in hemichordates: insights into early chordate evolution.</title>
        <authorList>
            <person name="Lowe C.J."/>
            <person name="Terasaki M."/>
            <person name="Wu M."/>
            <person name="Freeman R.M. Jr."/>
            <person name="Runft L."/>
            <person name="Kwan K."/>
            <person name="Haigo S."/>
            <person name="Aronowicz J."/>
            <person name="Lander E."/>
            <person name="Gruber C."/>
            <person name="Smith M."/>
            <person name="Kirschner M."/>
            <person name="Gerhart J."/>
        </authorList>
    </citation>
    <scope>NUCLEOTIDE SEQUENCE</scope>
</reference>
<proteinExistence type="evidence at transcript level"/>
<evidence type="ECO:0000259" key="3">
    <source>
        <dbReference type="Pfam" id="PF19337"/>
    </source>
</evidence>
<reference evidence="6" key="2">
    <citation type="submission" date="2025-05" db="UniProtKB">
        <authorList>
            <consortium name="RefSeq"/>
        </authorList>
    </citation>
    <scope>IDENTIFICATION</scope>
</reference>
<dbReference type="Pfam" id="PF19337">
    <property type="entry name" value="BAMBI_C"/>
    <property type="match status" value="1"/>
</dbReference>
<evidence type="ECO:0000313" key="6">
    <source>
        <dbReference type="RefSeq" id="NP_001158365.1"/>
    </source>
</evidence>
<dbReference type="CTD" id="25805"/>
<accession>Q1PHR5</accession>
<name>Q1PHR5_SACKO</name>
<dbReference type="Gene3D" id="2.10.60.10">
    <property type="entry name" value="CD59"/>
    <property type="match status" value="1"/>
</dbReference>
<keyword evidence="1" id="KW-0472">Membrane</keyword>
<dbReference type="RefSeq" id="NP_001158365.1">
    <property type="nucleotide sequence ID" value="NM_001164893.1"/>
</dbReference>
<evidence type="ECO:0000256" key="1">
    <source>
        <dbReference type="SAM" id="Phobius"/>
    </source>
</evidence>
<feature type="transmembrane region" description="Helical" evidence="1">
    <location>
        <begin position="12"/>
        <end position="31"/>
    </location>
</feature>
<feature type="chain" id="PRO_5044507318" evidence="6">
    <location>
        <begin position="30"/>
        <end position="263"/>
    </location>
</feature>
<sequence length="263" mass="29682">MATHLRSPPWTTSIILFYTVFSSLQLTYGLIRCYCDSPTCVGSGYMCKSNTGCYSELYEENDSNDRPLSPHGCMESVDIELCETGETAGTQPPNRTANLSILKCCKDDLCNYNRLDNTDIIAQNSEDFPDAQMDSNTAHDLVEQSRAVWFRAAVIAVPIAGGCILILLILLAVRMLRNEEKRFKRLQAKRRDTFTALHRGCYDNRNFKNVHINIENNLQTKGGQDLKPSKVINMEVKNVNELPKSVLVVQWDKHNINENVDAV</sequence>
<dbReference type="KEGG" id="sko:100302750"/>
<dbReference type="EMBL" id="DQ431032">
    <property type="protein sequence ID" value="ABD97264.1"/>
    <property type="molecule type" value="mRNA"/>
</dbReference>
<dbReference type="InterPro" id="IPR045807">
    <property type="entry name" value="BAMBI_N"/>
</dbReference>
<feature type="domain" description="BMP and activin membrane-bound inhibitor N-terminal" evidence="2">
    <location>
        <begin position="23"/>
        <end position="116"/>
    </location>
</feature>
<protein>
    <submittedName>
        <fullName evidence="6">BMP and activin membrane-bound inhibitor homolog precursor</fullName>
    </submittedName>
    <submittedName>
        <fullName evidence="4">Bambi</fullName>
    </submittedName>
</protein>
<dbReference type="InterPro" id="IPR045806">
    <property type="entry name" value="BAMBI_C"/>
</dbReference>
<organism evidence="4">
    <name type="scientific">Saccoglossus kowalevskii</name>
    <name type="common">Acorn worm</name>
    <dbReference type="NCBI Taxonomy" id="10224"/>
    <lineage>
        <taxon>Eukaryota</taxon>
        <taxon>Metazoa</taxon>
        <taxon>Hemichordata</taxon>
        <taxon>Enteropneusta</taxon>
        <taxon>Harrimaniidae</taxon>
        <taxon>Saccoglossus</taxon>
    </lineage>
</organism>
<dbReference type="GeneID" id="100302750"/>
<dbReference type="InterPro" id="IPR045860">
    <property type="entry name" value="Snake_toxin-like_sf"/>
</dbReference>
<dbReference type="Pfam" id="PF06211">
    <property type="entry name" value="BAMBI"/>
    <property type="match status" value="1"/>
</dbReference>
<feature type="domain" description="BMP and activin membrane-bound inhibitor C-terminal" evidence="3">
    <location>
        <begin position="143"/>
        <end position="209"/>
    </location>
</feature>
<dbReference type="SUPFAM" id="SSF57302">
    <property type="entry name" value="Snake toxin-like"/>
    <property type="match status" value="1"/>
</dbReference>
<keyword evidence="6" id="KW-0732">Signal</keyword>
<dbReference type="OrthoDB" id="5914644at2759"/>
<gene>
    <name evidence="6" type="primary">bambi</name>
</gene>
<keyword evidence="5" id="KW-1185">Reference proteome</keyword>
<dbReference type="CDD" id="cd23576">
    <property type="entry name" value="TFP_LU_ECD_BAMBI"/>
    <property type="match status" value="1"/>
</dbReference>